<keyword evidence="8" id="KW-1185">Reference proteome</keyword>
<dbReference type="OrthoDB" id="26525at2759"/>
<dbReference type="GO" id="GO:0005509">
    <property type="term" value="F:calcium ion binding"/>
    <property type="evidence" value="ECO:0007669"/>
    <property type="project" value="InterPro"/>
</dbReference>
<evidence type="ECO:0000313" key="8">
    <source>
        <dbReference type="Proteomes" id="UP000663829"/>
    </source>
</evidence>
<protein>
    <recommendedName>
        <fullName evidence="3">EF-hand domain-containing protein</fullName>
    </recommendedName>
</protein>
<dbReference type="Gene3D" id="1.10.238.10">
    <property type="entry name" value="EF-hand"/>
    <property type="match status" value="1"/>
</dbReference>
<dbReference type="EMBL" id="CAJNOK010019230">
    <property type="protein sequence ID" value="CAF1295976.1"/>
    <property type="molecule type" value="Genomic_DNA"/>
</dbReference>
<dbReference type="Proteomes" id="UP000682733">
    <property type="component" value="Unassembled WGS sequence"/>
</dbReference>
<dbReference type="EMBL" id="CAJOBC010083657">
    <property type="protein sequence ID" value="CAF4304986.1"/>
    <property type="molecule type" value="Genomic_DNA"/>
</dbReference>
<dbReference type="PANTHER" id="PTHR23048:SF0">
    <property type="entry name" value="CALMODULIN LIKE 3"/>
    <property type="match status" value="1"/>
</dbReference>
<sequence>MWSASNYYGLTPDEVQQINDGFYEFDLNKNGYITVNEMRQCLSRNGVQFSDEEVDRVMAKMDLNRDGQVSYNEYMLYMSTIYRNRRL</sequence>
<evidence type="ECO:0000256" key="1">
    <source>
        <dbReference type="ARBA" id="ARBA00022737"/>
    </source>
</evidence>
<dbReference type="Proteomes" id="UP000681722">
    <property type="component" value="Unassembled WGS sequence"/>
</dbReference>
<dbReference type="PROSITE" id="PS50222">
    <property type="entry name" value="EF_HAND_2"/>
    <property type="match status" value="2"/>
</dbReference>
<evidence type="ECO:0000313" key="6">
    <source>
        <dbReference type="EMBL" id="CAF4101154.1"/>
    </source>
</evidence>
<dbReference type="InterPro" id="IPR002048">
    <property type="entry name" value="EF_hand_dom"/>
</dbReference>
<dbReference type="SUPFAM" id="SSF47473">
    <property type="entry name" value="EF-hand"/>
    <property type="match status" value="1"/>
</dbReference>
<dbReference type="Proteomes" id="UP000677228">
    <property type="component" value="Unassembled WGS sequence"/>
</dbReference>
<organism evidence="5 8">
    <name type="scientific">Didymodactylos carnosus</name>
    <dbReference type="NCBI Taxonomy" id="1234261"/>
    <lineage>
        <taxon>Eukaryota</taxon>
        <taxon>Metazoa</taxon>
        <taxon>Spiralia</taxon>
        <taxon>Gnathifera</taxon>
        <taxon>Rotifera</taxon>
        <taxon>Eurotatoria</taxon>
        <taxon>Bdelloidea</taxon>
        <taxon>Philodinida</taxon>
        <taxon>Philodinidae</taxon>
        <taxon>Didymodactylos</taxon>
    </lineage>
</organism>
<evidence type="ECO:0000313" key="7">
    <source>
        <dbReference type="EMBL" id="CAF4304986.1"/>
    </source>
</evidence>
<gene>
    <name evidence="5" type="ORF">GPM918_LOCUS33760</name>
    <name evidence="4" type="ORF">OVA965_LOCUS28303</name>
    <name evidence="7" type="ORF">SRO942_LOCUS34449</name>
    <name evidence="6" type="ORF">TMI583_LOCUS29054</name>
</gene>
<evidence type="ECO:0000259" key="3">
    <source>
        <dbReference type="PROSITE" id="PS50222"/>
    </source>
</evidence>
<evidence type="ECO:0000313" key="5">
    <source>
        <dbReference type="EMBL" id="CAF1422593.1"/>
    </source>
</evidence>
<name>A0A815MCB5_9BILA</name>
<dbReference type="Pfam" id="PF13499">
    <property type="entry name" value="EF-hand_7"/>
    <property type="match status" value="1"/>
</dbReference>
<dbReference type="CDD" id="cd00051">
    <property type="entry name" value="EFh"/>
    <property type="match status" value="1"/>
</dbReference>
<dbReference type="Proteomes" id="UP000663829">
    <property type="component" value="Unassembled WGS sequence"/>
</dbReference>
<dbReference type="AlphaFoldDB" id="A0A815MCB5"/>
<feature type="domain" description="EF-hand" evidence="3">
    <location>
        <begin position="13"/>
        <end position="48"/>
    </location>
</feature>
<dbReference type="PROSITE" id="PS00018">
    <property type="entry name" value="EF_HAND_1"/>
    <property type="match status" value="2"/>
</dbReference>
<keyword evidence="1" id="KW-0677">Repeat</keyword>
<keyword evidence="2" id="KW-0106">Calcium</keyword>
<dbReference type="PANTHER" id="PTHR23048">
    <property type="entry name" value="MYOSIN LIGHT CHAIN 1, 3"/>
    <property type="match status" value="1"/>
</dbReference>
<feature type="domain" description="EF-hand" evidence="3">
    <location>
        <begin position="49"/>
        <end position="84"/>
    </location>
</feature>
<evidence type="ECO:0000256" key="2">
    <source>
        <dbReference type="ARBA" id="ARBA00022837"/>
    </source>
</evidence>
<dbReference type="InterPro" id="IPR018247">
    <property type="entry name" value="EF_Hand_1_Ca_BS"/>
</dbReference>
<dbReference type="EMBL" id="CAJOBA010040804">
    <property type="protein sequence ID" value="CAF4101154.1"/>
    <property type="molecule type" value="Genomic_DNA"/>
</dbReference>
<dbReference type="InterPro" id="IPR050230">
    <property type="entry name" value="CALM/Myosin/TropC-like"/>
</dbReference>
<evidence type="ECO:0000313" key="4">
    <source>
        <dbReference type="EMBL" id="CAF1295976.1"/>
    </source>
</evidence>
<comment type="caution">
    <text evidence="5">The sequence shown here is derived from an EMBL/GenBank/DDBJ whole genome shotgun (WGS) entry which is preliminary data.</text>
</comment>
<accession>A0A815MCB5</accession>
<reference evidence="5" key="1">
    <citation type="submission" date="2021-02" db="EMBL/GenBank/DDBJ databases">
        <authorList>
            <person name="Nowell W R."/>
        </authorList>
    </citation>
    <scope>NUCLEOTIDE SEQUENCE</scope>
</reference>
<dbReference type="FunFam" id="1.10.238.10:FF:000003">
    <property type="entry name" value="Calmodulin A"/>
    <property type="match status" value="1"/>
</dbReference>
<dbReference type="InterPro" id="IPR011992">
    <property type="entry name" value="EF-hand-dom_pair"/>
</dbReference>
<dbReference type="EMBL" id="CAJNOQ010018227">
    <property type="protein sequence ID" value="CAF1422593.1"/>
    <property type="molecule type" value="Genomic_DNA"/>
</dbReference>
<dbReference type="SMART" id="SM00054">
    <property type="entry name" value="EFh"/>
    <property type="match status" value="2"/>
</dbReference>
<proteinExistence type="predicted"/>
<dbReference type="GO" id="GO:0016460">
    <property type="term" value="C:myosin II complex"/>
    <property type="evidence" value="ECO:0007669"/>
    <property type="project" value="TreeGrafter"/>
</dbReference>